<evidence type="ECO:0000256" key="1">
    <source>
        <dbReference type="ARBA" id="ARBA00004651"/>
    </source>
</evidence>
<evidence type="ECO:0000313" key="9">
    <source>
        <dbReference type="Proteomes" id="UP000272400"/>
    </source>
</evidence>
<keyword evidence="5 6" id="KW-0472">Membrane</keyword>
<reference evidence="8 9" key="1">
    <citation type="submission" date="2018-11" db="EMBL/GenBank/DDBJ databases">
        <title>Sequencing the genomes of 1000 actinobacteria strains.</title>
        <authorList>
            <person name="Klenk H.-P."/>
        </authorList>
    </citation>
    <scope>NUCLEOTIDE SEQUENCE [LARGE SCALE GENOMIC DNA]</scope>
    <source>
        <strain evidence="8 9">DSM 44254</strain>
    </source>
</reference>
<dbReference type="GO" id="GO:0005886">
    <property type="term" value="C:plasma membrane"/>
    <property type="evidence" value="ECO:0007669"/>
    <property type="project" value="UniProtKB-SubCell"/>
</dbReference>
<keyword evidence="9" id="KW-1185">Reference proteome</keyword>
<evidence type="ECO:0000256" key="4">
    <source>
        <dbReference type="ARBA" id="ARBA00022989"/>
    </source>
</evidence>
<dbReference type="EMBL" id="RJKE01000001">
    <property type="protein sequence ID" value="ROO90941.1"/>
    <property type="molecule type" value="Genomic_DNA"/>
</dbReference>
<dbReference type="PANTHER" id="PTHR35007:SF4">
    <property type="entry name" value="CONSERVED TRANSMEMBRANE PROTEIN-RELATED"/>
    <property type="match status" value="1"/>
</dbReference>
<dbReference type="InterPro" id="IPR018076">
    <property type="entry name" value="T2SS_GspF_dom"/>
</dbReference>
<proteinExistence type="predicted"/>
<sequence length="249" mass="25752">MRVPFGLFGVGGRSFSERFGGVRVRVFGWGVLPFGGVSARRLSALEGRGGPVGGGLREWSAGLVRELRRGREAEAWAAAVVELCDGLGAELVAGRAPEEALAAAVEVLPAPHRDALAGLPSAPDIPRALREVAARPGAQALRLLAACWSIGVERGAAFAPVIDGLAAALRDERAHRGAVRAQLAGARTTARLLAVLPALGLAMSWSLGADPLSFLFTTLPGLLCLIAALALDTAGLLWTTRIANAAQHP</sequence>
<evidence type="ECO:0000259" key="7">
    <source>
        <dbReference type="Pfam" id="PF00482"/>
    </source>
</evidence>
<dbReference type="PANTHER" id="PTHR35007">
    <property type="entry name" value="INTEGRAL MEMBRANE PROTEIN-RELATED"/>
    <property type="match status" value="1"/>
</dbReference>
<evidence type="ECO:0000256" key="6">
    <source>
        <dbReference type="SAM" id="Phobius"/>
    </source>
</evidence>
<name>A0A3N1DBP6_9ACTN</name>
<feature type="transmembrane region" description="Helical" evidence="6">
    <location>
        <begin position="214"/>
        <end position="238"/>
    </location>
</feature>
<evidence type="ECO:0000313" key="8">
    <source>
        <dbReference type="EMBL" id="ROO90941.1"/>
    </source>
</evidence>
<protein>
    <submittedName>
        <fullName evidence="8">Tight adherence protein B</fullName>
    </submittedName>
</protein>
<keyword evidence="2" id="KW-1003">Cell membrane</keyword>
<accession>A0A3N1DBP6</accession>
<dbReference type="AlphaFoldDB" id="A0A3N1DBP6"/>
<gene>
    <name evidence="8" type="ORF">EDD29_8683</name>
</gene>
<keyword evidence="3 6" id="KW-0812">Transmembrane</keyword>
<evidence type="ECO:0000256" key="2">
    <source>
        <dbReference type="ARBA" id="ARBA00022475"/>
    </source>
</evidence>
<comment type="caution">
    <text evidence="8">The sequence shown here is derived from an EMBL/GenBank/DDBJ whole genome shotgun (WGS) entry which is preliminary data.</text>
</comment>
<feature type="domain" description="Type II secretion system protein GspF" evidence="7">
    <location>
        <begin position="87"/>
        <end position="203"/>
    </location>
</feature>
<dbReference type="Pfam" id="PF00482">
    <property type="entry name" value="T2SSF"/>
    <property type="match status" value="1"/>
</dbReference>
<dbReference type="Proteomes" id="UP000272400">
    <property type="component" value="Unassembled WGS sequence"/>
</dbReference>
<organism evidence="8 9">
    <name type="scientific">Actinocorallia herbida</name>
    <dbReference type="NCBI Taxonomy" id="58109"/>
    <lineage>
        <taxon>Bacteria</taxon>
        <taxon>Bacillati</taxon>
        <taxon>Actinomycetota</taxon>
        <taxon>Actinomycetes</taxon>
        <taxon>Streptosporangiales</taxon>
        <taxon>Thermomonosporaceae</taxon>
        <taxon>Actinocorallia</taxon>
    </lineage>
</organism>
<evidence type="ECO:0000256" key="5">
    <source>
        <dbReference type="ARBA" id="ARBA00023136"/>
    </source>
</evidence>
<evidence type="ECO:0000256" key="3">
    <source>
        <dbReference type="ARBA" id="ARBA00022692"/>
    </source>
</evidence>
<keyword evidence="4 6" id="KW-1133">Transmembrane helix</keyword>
<comment type="subcellular location">
    <subcellularLocation>
        <location evidence="1">Cell membrane</location>
        <topology evidence="1">Multi-pass membrane protein</topology>
    </subcellularLocation>
</comment>